<keyword evidence="9" id="KW-0175">Coiled coil</keyword>
<dbReference type="InterPro" id="IPR008253">
    <property type="entry name" value="Marvel"/>
</dbReference>
<accession>A0AAY4EBB5</accession>
<evidence type="ECO:0000256" key="3">
    <source>
        <dbReference type="ARBA" id="ARBA00009171"/>
    </source>
</evidence>
<feature type="region of interest" description="Disordered" evidence="13">
    <location>
        <begin position="293"/>
        <end position="411"/>
    </location>
</feature>
<dbReference type="Ensembl" id="ENSDCDT00010065502.1">
    <property type="protein sequence ID" value="ENSDCDP00010054910.1"/>
    <property type="gene ID" value="ENSDCDG00010031609.1"/>
</dbReference>
<feature type="transmembrane region" description="Helical" evidence="14">
    <location>
        <begin position="163"/>
        <end position="187"/>
    </location>
</feature>
<comment type="subcellular location">
    <subcellularLocation>
        <location evidence="1">Cell junction</location>
        <location evidence="1">Tight junction</location>
    </subcellularLocation>
    <subcellularLocation>
        <location evidence="2">Cell membrane</location>
        <topology evidence="2">Multi-pass membrane protein</topology>
    </subcellularLocation>
</comment>
<keyword evidence="6 11" id="KW-0812">Transmembrane</keyword>
<evidence type="ECO:0000256" key="12">
    <source>
        <dbReference type="PROSITE-ProRule" id="PRU01324"/>
    </source>
</evidence>
<feature type="compositionally biased region" description="Basic residues" evidence="13">
    <location>
        <begin position="359"/>
        <end position="369"/>
    </location>
</feature>
<dbReference type="GeneTree" id="ENSGT00730000110989"/>
<gene>
    <name evidence="17" type="primary">oclna</name>
</gene>
<feature type="domain" description="MARVEL" evidence="15">
    <location>
        <begin position="42"/>
        <end position="261"/>
    </location>
</feature>
<dbReference type="InterPro" id="IPR010844">
    <property type="entry name" value="Occludin_ELL"/>
</dbReference>
<dbReference type="GeneID" id="114789804"/>
<dbReference type="Pfam" id="PF07303">
    <property type="entry name" value="Occludin_ELL"/>
    <property type="match status" value="1"/>
</dbReference>
<evidence type="ECO:0000256" key="14">
    <source>
        <dbReference type="SAM" id="Phobius"/>
    </source>
</evidence>
<feature type="transmembrane region" description="Helical" evidence="14">
    <location>
        <begin position="131"/>
        <end position="151"/>
    </location>
</feature>
<sequence>MSSKPNGSPPPYEYDPEYQVVPQPAYSYYADDELKHFYRWNSPPGIIKLMAVIIVVLCVGIFACVASTLAWDTSSGGLSGFAGIGGGGGGYYGGSYGTNYGMSFGGGAYGAGNNYGYGGYNYYNDPRQGKGFMIAVAIICFLALLTIFIMVISHQSMSHGRKFYLAIIITCAILAGLMFIATIVYLVSINPMAQSSGSIQYTQIMALCSQYQNPVPTDIFVNQYLYHYCVVDPQEAVAIVLGFLVTAALVIIVVFAVKTRKTIIRHGKENILWHRVKELEPQANHEEVEAWVNDVSGSPEPVVADYPEKFGGSRNNLDDDSSYRPPYNYTPVPVETDPPLSSVPPYSSGSDRTSSAAKPPKRRPRRRRGRDGQEYDADYASSADELDDDDDFTSEFPPVHHKENRDRYKREFDKDHQEYKDLQADLDGINRNLAKLDQELDQLEEGSPQYLDAVDDFNNLKDQKKSADYQMKKRRCKYLKARLSHIKKMVNDFDQRS</sequence>
<evidence type="ECO:0000313" key="17">
    <source>
        <dbReference type="Ensembl" id="ENSDCDP00010054910.1"/>
    </source>
</evidence>
<dbReference type="PROSITE" id="PS51980">
    <property type="entry name" value="OCEL"/>
    <property type="match status" value="1"/>
</dbReference>
<keyword evidence="5" id="KW-1003">Cell membrane</keyword>
<name>A0AAY4EBB5_9TELE</name>
<evidence type="ECO:0000256" key="10">
    <source>
        <dbReference type="ARBA" id="ARBA00023136"/>
    </source>
</evidence>
<dbReference type="PANTHER" id="PTHR23288">
    <property type="entry name" value="OCCLUDIN AND RNA POLYMERASE II ELONGATION FACTOR ELL"/>
    <property type="match status" value="1"/>
</dbReference>
<protein>
    <recommendedName>
        <fullName evidence="19">Occludin</fullName>
    </recommendedName>
</protein>
<evidence type="ECO:0000313" key="18">
    <source>
        <dbReference type="Proteomes" id="UP000694580"/>
    </source>
</evidence>
<reference evidence="17" key="2">
    <citation type="submission" date="2025-08" db="UniProtKB">
        <authorList>
            <consortium name="Ensembl"/>
        </authorList>
    </citation>
    <scope>IDENTIFICATION</scope>
</reference>
<dbReference type="GO" id="GO:0005923">
    <property type="term" value="C:bicellular tight junction"/>
    <property type="evidence" value="ECO:0007669"/>
    <property type="project" value="UniProtKB-SubCell"/>
</dbReference>
<keyword evidence="18" id="KW-1185">Reference proteome</keyword>
<keyword evidence="4" id="KW-0796">Tight junction</keyword>
<evidence type="ECO:0000256" key="8">
    <source>
        <dbReference type="ARBA" id="ARBA00022989"/>
    </source>
</evidence>
<evidence type="ECO:0000256" key="11">
    <source>
        <dbReference type="PROSITE-ProRule" id="PRU00581"/>
    </source>
</evidence>
<reference evidence="17" key="3">
    <citation type="submission" date="2025-09" db="UniProtKB">
        <authorList>
            <consortium name="Ensembl"/>
        </authorList>
    </citation>
    <scope>IDENTIFICATION</scope>
</reference>
<evidence type="ECO:0000256" key="4">
    <source>
        <dbReference type="ARBA" id="ARBA00022427"/>
    </source>
</evidence>
<evidence type="ECO:0000259" key="15">
    <source>
        <dbReference type="PROSITE" id="PS51225"/>
    </source>
</evidence>
<evidence type="ECO:0000256" key="6">
    <source>
        <dbReference type="ARBA" id="ARBA00022692"/>
    </source>
</evidence>
<feature type="domain" description="OCEL" evidence="16">
    <location>
        <begin position="390"/>
        <end position="497"/>
    </location>
</feature>
<keyword evidence="10 11" id="KW-0472">Membrane</keyword>
<dbReference type="InterPro" id="IPR031176">
    <property type="entry name" value="ELL/occludin"/>
</dbReference>
<reference evidence="17 18" key="1">
    <citation type="submission" date="2020-06" db="EMBL/GenBank/DDBJ databases">
        <authorList>
            <consortium name="Wellcome Sanger Institute Data Sharing"/>
        </authorList>
    </citation>
    <scope>NUCLEOTIDE SEQUENCE [LARGE SCALE GENOMIC DNA]</scope>
</reference>
<dbReference type="Gene3D" id="6.10.140.340">
    <property type="match status" value="1"/>
</dbReference>
<dbReference type="GO" id="GO:0070830">
    <property type="term" value="P:bicellular tight junction assembly"/>
    <property type="evidence" value="ECO:0007669"/>
    <property type="project" value="TreeGrafter"/>
</dbReference>
<feature type="compositionally biased region" description="Acidic residues" evidence="13">
    <location>
        <begin position="384"/>
        <end position="393"/>
    </location>
</feature>
<evidence type="ECO:0000256" key="5">
    <source>
        <dbReference type="ARBA" id="ARBA00022475"/>
    </source>
</evidence>
<dbReference type="GO" id="GO:0031410">
    <property type="term" value="C:cytoplasmic vesicle"/>
    <property type="evidence" value="ECO:0007669"/>
    <property type="project" value="TreeGrafter"/>
</dbReference>
<evidence type="ECO:0000256" key="9">
    <source>
        <dbReference type="ARBA" id="ARBA00023054"/>
    </source>
</evidence>
<feature type="compositionally biased region" description="Basic and acidic residues" evidence="13">
    <location>
        <begin position="398"/>
        <end position="411"/>
    </location>
</feature>
<dbReference type="AlphaFoldDB" id="A0AAY4EBB5"/>
<keyword evidence="7" id="KW-0965">Cell junction</keyword>
<evidence type="ECO:0008006" key="19">
    <source>
        <dbReference type="Google" id="ProtNLM"/>
    </source>
</evidence>
<dbReference type="Proteomes" id="UP000694580">
    <property type="component" value="Chromosome 5"/>
</dbReference>
<evidence type="ECO:0000256" key="2">
    <source>
        <dbReference type="ARBA" id="ARBA00004651"/>
    </source>
</evidence>
<dbReference type="SUPFAM" id="SSF144292">
    <property type="entry name" value="occludin/ELL-like"/>
    <property type="match status" value="1"/>
</dbReference>
<feature type="transmembrane region" description="Helical" evidence="14">
    <location>
        <begin position="49"/>
        <end position="71"/>
    </location>
</feature>
<evidence type="ECO:0000256" key="1">
    <source>
        <dbReference type="ARBA" id="ARBA00004435"/>
    </source>
</evidence>
<evidence type="ECO:0000259" key="16">
    <source>
        <dbReference type="PROSITE" id="PS51980"/>
    </source>
</evidence>
<dbReference type="PANTHER" id="PTHR23288:SF4">
    <property type="entry name" value="OCCLUDIN"/>
    <property type="match status" value="1"/>
</dbReference>
<evidence type="ECO:0000256" key="7">
    <source>
        <dbReference type="ARBA" id="ARBA00022949"/>
    </source>
</evidence>
<feature type="transmembrane region" description="Helical" evidence="14">
    <location>
        <begin position="236"/>
        <end position="257"/>
    </location>
</feature>
<dbReference type="PROSITE" id="PS51225">
    <property type="entry name" value="MARVEL"/>
    <property type="match status" value="1"/>
</dbReference>
<comment type="similarity">
    <text evidence="3 12">Belongs to the ELL/occludin family.</text>
</comment>
<dbReference type="GO" id="GO:0016324">
    <property type="term" value="C:apical plasma membrane"/>
    <property type="evidence" value="ECO:0007669"/>
    <property type="project" value="TreeGrafter"/>
</dbReference>
<feature type="compositionally biased region" description="Polar residues" evidence="13">
    <location>
        <begin position="344"/>
        <end position="356"/>
    </location>
</feature>
<keyword evidence="8 14" id="KW-1133">Transmembrane helix</keyword>
<dbReference type="Pfam" id="PF01284">
    <property type="entry name" value="MARVEL"/>
    <property type="match status" value="1"/>
</dbReference>
<dbReference type="RefSeq" id="XP_028835035.1">
    <property type="nucleotide sequence ID" value="XM_028979202.1"/>
</dbReference>
<organism evidence="17 18">
    <name type="scientific">Denticeps clupeoides</name>
    <name type="common">denticle herring</name>
    <dbReference type="NCBI Taxonomy" id="299321"/>
    <lineage>
        <taxon>Eukaryota</taxon>
        <taxon>Metazoa</taxon>
        <taxon>Chordata</taxon>
        <taxon>Craniata</taxon>
        <taxon>Vertebrata</taxon>
        <taxon>Euteleostomi</taxon>
        <taxon>Actinopterygii</taxon>
        <taxon>Neopterygii</taxon>
        <taxon>Teleostei</taxon>
        <taxon>Clupei</taxon>
        <taxon>Clupeiformes</taxon>
        <taxon>Denticipitoidei</taxon>
        <taxon>Denticipitidae</taxon>
        <taxon>Denticeps</taxon>
    </lineage>
</organism>
<evidence type="ECO:0000256" key="13">
    <source>
        <dbReference type="SAM" id="MobiDB-lite"/>
    </source>
</evidence>
<proteinExistence type="inferred from homology"/>